<evidence type="ECO:0000256" key="2">
    <source>
        <dbReference type="SAM" id="Phobius"/>
    </source>
</evidence>
<keyword evidence="2" id="KW-1133">Transmembrane helix</keyword>
<dbReference type="Proteomes" id="UP000290637">
    <property type="component" value="Chromosome"/>
</dbReference>
<evidence type="ECO:0000313" key="3">
    <source>
        <dbReference type="EMBL" id="QBE64469.1"/>
    </source>
</evidence>
<sequence length="305" mass="33752">MNNFALPFSPFCVKYLQENRFLAIALAVSVLAHAALLAVRFVAPLEFKAPPTDPALEVILVNAKHANRPLKAEALAQANLDGGGMADQGRSKSPLPDMRRVADGDSIEASRRRIQQLEEMQKKLLTQVKTTPYRAAPVTENAKPDPTSTGAELMESSKAIARMAAEIAQTIEDQNKRPRRTYITPSTQQVGYAMYYKTFQRKVEEVGTLNFPQQNGRKLYGELVLSIPIFQDGTLYTKEGGITVQTSSGNRALDDAAIAIVRRSAPFGKFPPNMLSNDRDDLWVIITRFKFTREQKLEAILGGAK</sequence>
<organism evidence="3 4">
    <name type="scientific">Pseudoduganella lutea</name>
    <dbReference type="NCBI Taxonomy" id="321985"/>
    <lineage>
        <taxon>Bacteria</taxon>
        <taxon>Pseudomonadati</taxon>
        <taxon>Pseudomonadota</taxon>
        <taxon>Betaproteobacteria</taxon>
        <taxon>Burkholderiales</taxon>
        <taxon>Oxalobacteraceae</taxon>
        <taxon>Telluria group</taxon>
        <taxon>Pseudoduganella</taxon>
    </lineage>
</organism>
<feature type="transmembrane region" description="Helical" evidence="2">
    <location>
        <begin position="21"/>
        <end position="43"/>
    </location>
</feature>
<feature type="region of interest" description="Disordered" evidence="1">
    <location>
        <begin position="81"/>
        <end position="106"/>
    </location>
</feature>
<accession>A0A4P6KZ00</accession>
<name>A0A4P6KZ00_9BURK</name>
<dbReference type="Gene3D" id="3.30.1150.10">
    <property type="match status" value="1"/>
</dbReference>
<dbReference type="Pfam" id="PF13103">
    <property type="entry name" value="TonB_2"/>
    <property type="match status" value="1"/>
</dbReference>
<evidence type="ECO:0000256" key="1">
    <source>
        <dbReference type="SAM" id="MobiDB-lite"/>
    </source>
</evidence>
<gene>
    <name evidence="3" type="ORF">EWM63_16960</name>
</gene>
<dbReference type="EMBL" id="CP035913">
    <property type="protein sequence ID" value="QBE64469.1"/>
    <property type="molecule type" value="Genomic_DNA"/>
</dbReference>
<keyword evidence="2" id="KW-0812">Transmembrane</keyword>
<keyword evidence="2" id="KW-0472">Membrane</keyword>
<feature type="compositionally biased region" description="Basic and acidic residues" evidence="1">
    <location>
        <begin position="97"/>
        <end position="106"/>
    </location>
</feature>
<keyword evidence="4" id="KW-1185">Reference proteome</keyword>
<dbReference type="SUPFAM" id="SSF74653">
    <property type="entry name" value="TolA/TonB C-terminal domain"/>
    <property type="match status" value="1"/>
</dbReference>
<dbReference type="AlphaFoldDB" id="A0A4P6KZ00"/>
<reference evidence="3 4" key="1">
    <citation type="submission" date="2019-02" db="EMBL/GenBank/DDBJ databases">
        <title>Draft Genome Sequences of Six Type Strains of the Genus Massilia.</title>
        <authorList>
            <person name="Miess H."/>
            <person name="Frediansyhah A."/>
            <person name="Gross H."/>
        </authorList>
    </citation>
    <scope>NUCLEOTIDE SEQUENCE [LARGE SCALE GENOMIC DNA]</scope>
    <source>
        <strain evidence="3 4">DSM 17473</strain>
    </source>
</reference>
<dbReference type="KEGG" id="plue:EWM63_16960"/>
<dbReference type="OrthoDB" id="9803361at2"/>
<protein>
    <submittedName>
        <fullName evidence="3">Energy transducer TonB</fullName>
    </submittedName>
</protein>
<evidence type="ECO:0000313" key="4">
    <source>
        <dbReference type="Proteomes" id="UP000290637"/>
    </source>
</evidence>
<proteinExistence type="predicted"/>